<keyword evidence="2" id="KW-1185">Reference proteome</keyword>
<reference evidence="1 2" key="2">
    <citation type="submission" date="2018-11" db="EMBL/GenBank/DDBJ databases">
        <authorList>
            <consortium name="Pathogen Informatics"/>
        </authorList>
    </citation>
    <scope>NUCLEOTIDE SEQUENCE [LARGE SCALE GENOMIC DNA]</scope>
    <source>
        <strain evidence="1 2">Costa Rica</strain>
    </source>
</reference>
<evidence type="ECO:0000313" key="3">
    <source>
        <dbReference type="WBParaSite" id="ACOC_0000279301-mRNA-1"/>
    </source>
</evidence>
<evidence type="ECO:0000313" key="2">
    <source>
        <dbReference type="Proteomes" id="UP000267027"/>
    </source>
</evidence>
<dbReference type="AlphaFoldDB" id="A0A0R3PF67"/>
<dbReference type="STRING" id="334426.A0A0R3PF67"/>
<dbReference type="Proteomes" id="UP000267027">
    <property type="component" value="Unassembled WGS sequence"/>
</dbReference>
<proteinExistence type="predicted"/>
<dbReference type="EMBL" id="UYYA01000635">
    <property type="protein sequence ID" value="VDM54379.1"/>
    <property type="molecule type" value="Genomic_DNA"/>
</dbReference>
<dbReference type="OrthoDB" id="5846778at2759"/>
<protein>
    <submittedName>
        <fullName evidence="3">Very-long-chain (3R)-3-hydroxyacyl-CoA dehydratase</fullName>
    </submittedName>
</protein>
<name>A0A0R3PF67_ANGCS</name>
<sequence>MTLLSRCCRAWMSFVLLQDIGFIWMCCNGRARFLLKNYAPEVARQHSLSVALIGTVRLLLLEYFDSGLLHACHLTLTVVYSLSMLGEMFYFESLNSSVPNIARIVVQGKYTSLL</sequence>
<organism evidence="3">
    <name type="scientific">Angiostrongylus costaricensis</name>
    <name type="common">Nematode worm</name>
    <dbReference type="NCBI Taxonomy" id="334426"/>
    <lineage>
        <taxon>Eukaryota</taxon>
        <taxon>Metazoa</taxon>
        <taxon>Ecdysozoa</taxon>
        <taxon>Nematoda</taxon>
        <taxon>Chromadorea</taxon>
        <taxon>Rhabditida</taxon>
        <taxon>Rhabditina</taxon>
        <taxon>Rhabditomorpha</taxon>
        <taxon>Strongyloidea</taxon>
        <taxon>Metastrongylidae</taxon>
        <taxon>Angiostrongylus</taxon>
    </lineage>
</organism>
<gene>
    <name evidence="1" type="ORF">ACOC_LOCUS2794</name>
</gene>
<evidence type="ECO:0000313" key="1">
    <source>
        <dbReference type="EMBL" id="VDM54379.1"/>
    </source>
</evidence>
<reference evidence="3" key="1">
    <citation type="submission" date="2017-02" db="UniProtKB">
        <authorList>
            <consortium name="WormBaseParasite"/>
        </authorList>
    </citation>
    <scope>IDENTIFICATION</scope>
</reference>
<dbReference type="WBParaSite" id="ACOC_0000279301-mRNA-1">
    <property type="protein sequence ID" value="ACOC_0000279301-mRNA-1"/>
    <property type="gene ID" value="ACOC_0000279301"/>
</dbReference>
<accession>A0A0R3PF67</accession>